<dbReference type="InterPro" id="IPR041881">
    <property type="entry name" value="PqqD_sf"/>
</dbReference>
<dbReference type="RefSeq" id="WP_110389771.1">
    <property type="nucleotide sequence ID" value="NZ_CALCOA010000076.1"/>
</dbReference>
<dbReference type="GO" id="GO:0018189">
    <property type="term" value="P:pyrroloquinoline quinone biosynthetic process"/>
    <property type="evidence" value="ECO:0007669"/>
    <property type="project" value="UniProtKB-UniPathway"/>
</dbReference>
<comment type="pathway">
    <text evidence="1">Cofactor biosynthesis; pyrroloquinoline quinone biosynthesis.</text>
</comment>
<dbReference type="InterPro" id="IPR022479">
    <property type="entry name" value="PqqD_bac"/>
</dbReference>
<dbReference type="Proteomes" id="UP000247555">
    <property type="component" value="Unassembled WGS sequence"/>
</dbReference>
<dbReference type="NCBIfam" id="TIGR03859">
    <property type="entry name" value="PQQ_PqqD"/>
    <property type="match status" value="1"/>
</dbReference>
<dbReference type="Pfam" id="PF05402">
    <property type="entry name" value="PqqD"/>
    <property type="match status" value="1"/>
</dbReference>
<dbReference type="UniPathway" id="UPA00539"/>
<dbReference type="InterPro" id="IPR008792">
    <property type="entry name" value="PQQD"/>
</dbReference>
<name>A0A318KVY5_9NEIS</name>
<dbReference type="AlphaFoldDB" id="A0A318KVY5"/>
<evidence type="ECO:0000313" key="5">
    <source>
        <dbReference type="Proteomes" id="UP000247555"/>
    </source>
</evidence>
<comment type="subunit">
    <text evidence="2">Monomer. Interacts with PqqE.</text>
</comment>
<sequence>MIAADSVVRLAPGVRMQQDAARGGWVLLGPERMLVLDDIAQLVISRLAGQSAGELVAALAVEFDAPVEVIGADVLALLNTLADKGFVRYG</sequence>
<comment type="caution">
    <text evidence="4">The sequence shown here is derived from an EMBL/GenBank/DDBJ whole genome shotgun (WGS) entry which is preliminary data.</text>
</comment>
<evidence type="ECO:0000313" key="4">
    <source>
        <dbReference type="EMBL" id="PXX80732.1"/>
    </source>
</evidence>
<accession>A0A318KVY5</accession>
<keyword evidence="5" id="KW-1185">Reference proteome</keyword>
<protein>
    <submittedName>
        <fullName evidence="4">Pyrroloquinoline quinone biosynthesis protein D</fullName>
    </submittedName>
</protein>
<proteinExistence type="predicted"/>
<gene>
    <name evidence="4" type="ORF">DFR34_10373</name>
</gene>
<dbReference type="GO" id="GO:0048038">
    <property type="term" value="F:quinone binding"/>
    <property type="evidence" value="ECO:0007669"/>
    <property type="project" value="InterPro"/>
</dbReference>
<dbReference type="Gene3D" id="1.10.10.1150">
    <property type="entry name" value="Coenzyme PQQ synthesis protein D (PqqD)"/>
    <property type="match status" value="1"/>
</dbReference>
<dbReference type="EMBL" id="QJKI01000003">
    <property type="protein sequence ID" value="PXX80732.1"/>
    <property type="molecule type" value="Genomic_DNA"/>
</dbReference>
<organism evidence="4 5">
    <name type="scientific">Rivihabitans pingtungensis</name>
    <dbReference type="NCBI Taxonomy" id="1054498"/>
    <lineage>
        <taxon>Bacteria</taxon>
        <taxon>Pseudomonadati</taxon>
        <taxon>Pseudomonadota</taxon>
        <taxon>Betaproteobacteria</taxon>
        <taxon>Neisseriales</taxon>
        <taxon>Aquaspirillaceae</taxon>
        <taxon>Rivihabitans</taxon>
    </lineage>
</organism>
<evidence type="ECO:0000256" key="3">
    <source>
        <dbReference type="ARBA" id="ARBA00022905"/>
    </source>
</evidence>
<reference evidence="4 5" key="1">
    <citation type="submission" date="2018-05" db="EMBL/GenBank/DDBJ databases">
        <title>Genomic Encyclopedia of Type Strains, Phase IV (KMG-IV): sequencing the most valuable type-strain genomes for metagenomic binning, comparative biology and taxonomic classification.</title>
        <authorList>
            <person name="Goeker M."/>
        </authorList>
    </citation>
    <scope>NUCLEOTIDE SEQUENCE [LARGE SCALE GENOMIC DNA]</scope>
    <source>
        <strain evidence="4 5">DSM 29661</strain>
    </source>
</reference>
<evidence type="ECO:0000256" key="2">
    <source>
        <dbReference type="ARBA" id="ARBA00011741"/>
    </source>
</evidence>
<evidence type="ECO:0000256" key="1">
    <source>
        <dbReference type="ARBA" id="ARBA00004886"/>
    </source>
</evidence>
<dbReference type="OrthoDB" id="7356791at2"/>
<keyword evidence="3" id="KW-0884">PQQ biosynthesis</keyword>